<protein>
    <submittedName>
        <fullName evidence="2">Uncharacterized protein</fullName>
    </submittedName>
</protein>
<evidence type="ECO:0000256" key="1">
    <source>
        <dbReference type="SAM" id="Phobius"/>
    </source>
</evidence>
<sequence length="135" mass="15092">METAFAVMGDRPDHMKLLGVFSVADYINFLLPVFLLVLGDANQYQRIFASKSTSGARTAVIVMIFLALLIEELIIAEAWFAGSMTPDPENGRYILIYAARHFMPKSTGDYFYDHGSGYYHLHGGFVPAGSFDHLY</sequence>
<comment type="caution">
    <text evidence="2">The sequence shown here is derived from an EMBL/GenBank/DDBJ whole genome shotgun (WGS) entry which is preliminary data.</text>
</comment>
<feature type="transmembrane region" description="Helical" evidence="1">
    <location>
        <begin position="59"/>
        <end position="81"/>
    </location>
</feature>
<keyword evidence="1" id="KW-0472">Membrane</keyword>
<feature type="transmembrane region" description="Helical" evidence="1">
    <location>
        <begin position="17"/>
        <end position="38"/>
    </location>
</feature>
<evidence type="ECO:0000313" key="2">
    <source>
        <dbReference type="EMBL" id="GAH29415.1"/>
    </source>
</evidence>
<name>X1FA31_9ZZZZ</name>
<dbReference type="AlphaFoldDB" id="X1FA31"/>
<proteinExistence type="predicted"/>
<dbReference type="EMBL" id="BARU01001123">
    <property type="protein sequence ID" value="GAH29415.1"/>
    <property type="molecule type" value="Genomic_DNA"/>
</dbReference>
<gene>
    <name evidence="2" type="ORF">S03H2_03127</name>
</gene>
<accession>X1FA31</accession>
<reference evidence="2" key="1">
    <citation type="journal article" date="2014" name="Front. Microbiol.">
        <title>High frequency of phylogenetically diverse reductive dehalogenase-homologous genes in deep subseafloor sedimentary metagenomes.</title>
        <authorList>
            <person name="Kawai M."/>
            <person name="Futagami T."/>
            <person name="Toyoda A."/>
            <person name="Takaki Y."/>
            <person name="Nishi S."/>
            <person name="Hori S."/>
            <person name="Arai W."/>
            <person name="Tsubouchi T."/>
            <person name="Morono Y."/>
            <person name="Uchiyama I."/>
            <person name="Ito T."/>
            <person name="Fujiyama A."/>
            <person name="Inagaki F."/>
            <person name="Takami H."/>
        </authorList>
    </citation>
    <scope>NUCLEOTIDE SEQUENCE</scope>
    <source>
        <strain evidence="2">Expedition CK06-06</strain>
    </source>
</reference>
<keyword evidence="1" id="KW-0812">Transmembrane</keyword>
<organism evidence="2">
    <name type="scientific">marine sediment metagenome</name>
    <dbReference type="NCBI Taxonomy" id="412755"/>
    <lineage>
        <taxon>unclassified sequences</taxon>
        <taxon>metagenomes</taxon>
        <taxon>ecological metagenomes</taxon>
    </lineage>
</organism>
<keyword evidence="1" id="KW-1133">Transmembrane helix</keyword>